<feature type="binding site" evidence="6">
    <location>
        <position position="508"/>
    </location>
    <ligand>
        <name>Zn(2+)</name>
        <dbReference type="ChEBI" id="CHEBI:29105"/>
    </ligand>
</feature>
<dbReference type="PANTHER" id="PTHR38344">
    <property type="entry name" value="UPF0753 PROTEIN AQ_863"/>
    <property type="match status" value="1"/>
</dbReference>
<sequence>MPEPTLETAVNAAIDAAIDTVAPTWPLDRMIAVNPYWGRIHQHFEEARQSLAHIAGSPLALAPAHYREAWERGDIAPADLERAAQELGFALSIRQLVAALQEDDCHLRPAPLLSDALDSQRDLQHEPAWCDTLTHQVAQFCGAYFDRDQADWQPTTAPGLYASWRSALTRDHSVALLMKAADIPARAADLAVEPERQIARALQQLAVPESDWNLYLQAVVMRLSGWAAWCAYLRWQARLADADDRTLVDLLAIRLSWECLLDDGRRSADSVWSRWQNNWQRHFQAAGDSAPAVQAVWQRAEEISYQNSLVGTLTTAPVSAGSATPEVQAAFCIDVRSEVFRRHLESQSQRIQTIGFAGFFGLPISYTPLGTTATRPQLPGLLAPAIAITDHAADEASGRQIAQRRDGRLRAALGWRNFQSLPLSAFTLVETMGLGYLAKLVKRTLPGIGDQRSDADRGLSASDRQELRPMLDEDSAGGAAAQAELAAQVLTGMGLGGSLARLVLLIGHGSQVRNNPHRAGLDCGACCGQTGEVNARALSAMLNDPAVREGVRERGIDIPADTLFVAGLHNTTTDEVQLLDLDTVPASHSQAIGQLTSELEAAGREARRERAPALGLSPLVDEPRALHRAMRQRANDWAQTRPEWGLANNAAFVVAPRSTTRGVDLQGRSFLHDYDYRRDPDGALLEQIMTAPMIVTHWINMQYLASSADNRRFGSGNKTLHNVVGGRLGVFEGNGGDLRIGLPLQSVHDGERWRHRPLRLSVVIRAPRESIEAVLAKHPTVRQLVENQWLYLLRWEGERIELYRAGHWQEWTNKSQQSSQPQGEVSHV</sequence>
<keyword evidence="8" id="KW-1185">Reference proteome</keyword>
<dbReference type="GO" id="GO:0005886">
    <property type="term" value="C:plasma membrane"/>
    <property type="evidence" value="ECO:0007669"/>
    <property type="project" value="UniProtKB-SubCell"/>
</dbReference>
<organism evidence="7 8">
    <name type="scientific">Seongchinamella sediminis</name>
    <dbReference type="NCBI Taxonomy" id="2283635"/>
    <lineage>
        <taxon>Bacteria</taxon>
        <taxon>Pseudomonadati</taxon>
        <taxon>Pseudomonadota</taxon>
        <taxon>Gammaproteobacteria</taxon>
        <taxon>Cellvibrionales</taxon>
        <taxon>Halieaceae</taxon>
        <taxon>Seongchinamella</taxon>
    </lineage>
</organism>
<evidence type="ECO:0000256" key="4">
    <source>
        <dbReference type="ARBA" id="ARBA00022833"/>
    </source>
</evidence>
<protein>
    <recommendedName>
        <fullName evidence="6">Probable inorganic carbon transporter subunit DabA</fullName>
    </recommendedName>
</protein>
<evidence type="ECO:0000256" key="5">
    <source>
        <dbReference type="ARBA" id="ARBA00023136"/>
    </source>
</evidence>
<dbReference type="EMBL" id="QRAN01000016">
    <property type="protein sequence ID" value="RLQ21120.1"/>
    <property type="molecule type" value="Genomic_DNA"/>
</dbReference>
<dbReference type="AlphaFoldDB" id="A0A3L7DX09"/>
<evidence type="ECO:0000256" key="1">
    <source>
        <dbReference type="ARBA" id="ARBA00022448"/>
    </source>
</evidence>
<feature type="binding site" evidence="6">
    <location>
        <position position="523"/>
    </location>
    <ligand>
        <name>Zn(2+)</name>
        <dbReference type="ChEBI" id="CHEBI:29105"/>
    </ligand>
</feature>
<evidence type="ECO:0000256" key="3">
    <source>
        <dbReference type="ARBA" id="ARBA00022723"/>
    </source>
</evidence>
<gene>
    <name evidence="6" type="primary">dabA</name>
    <name evidence="7" type="ORF">DWB85_14240</name>
</gene>
<dbReference type="HAMAP" id="MF_01871">
    <property type="entry name" value="DabA"/>
    <property type="match status" value="1"/>
</dbReference>
<comment type="caution">
    <text evidence="7">The sequence shown here is derived from an EMBL/GenBank/DDBJ whole genome shotgun (WGS) entry which is preliminary data.</text>
</comment>
<keyword evidence="2 6" id="KW-1003">Cell membrane</keyword>
<feature type="binding site" evidence="6">
    <location>
        <position position="332"/>
    </location>
    <ligand>
        <name>Zn(2+)</name>
        <dbReference type="ChEBI" id="CHEBI:29105"/>
    </ligand>
</feature>
<dbReference type="Proteomes" id="UP000265509">
    <property type="component" value="Unassembled WGS sequence"/>
</dbReference>
<comment type="subunit">
    <text evidence="6">Forms a complex with DabB.</text>
</comment>
<name>A0A3L7DX09_9GAMM</name>
<accession>A0A3L7DX09</accession>
<reference evidence="7 8" key="1">
    <citation type="submission" date="2018-07" db="EMBL/GenBank/DDBJ databases">
        <title>Halioglobus sp. genome submission.</title>
        <authorList>
            <person name="Ye M.-Q."/>
            <person name="Du Z.-J."/>
        </authorList>
    </citation>
    <scope>NUCLEOTIDE SEQUENCE [LARGE SCALE GENOMIC DNA]</scope>
    <source>
        <strain evidence="7 8">U0301</strain>
    </source>
</reference>
<feature type="binding site" evidence="6">
    <location>
        <position position="334"/>
    </location>
    <ligand>
        <name>Zn(2+)</name>
        <dbReference type="ChEBI" id="CHEBI:29105"/>
    </ligand>
</feature>
<keyword evidence="1 6" id="KW-0813">Transport</keyword>
<evidence type="ECO:0000313" key="8">
    <source>
        <dbReference type="Proteomes" id="UP000265509"/>
    </source>
</evidence>
<evidence type="ECO:0000256" key="6">
    <source>
        <dbReference type="HAMAP-Rule" id="MF_01871"/>
    </source>
</evidence>
<keyword evidence="5 6" id="KW-0472">Membrane</keyword>
<comment type="function">
    <text evidence="6">Part of an energy-coupled inorganic carbon pump.</text>
</comment>
<keyword evidence="3 6" id="KW-0479">Metal-binding</keyword>
<dbReference type="OrthoDB" id="9805101at2"/>
<dbReference type="GO" id="GO:0008270">
    <property type="term" value="F:zinc ion binding"/>
    <property type="evidence" value="ECO:0007669"/>
    <property type="project" value="UniProtKB-UniRule"/>
</dbReference>
<comment type="subcellular location">
    <subcellularLocation>
        <location evidence="6">Cell membrane</location>
        <topology evidence="6">Peripheral membrane protein</topology>
    </subcellularLocation>
</comment>
<evidence type="ECO:0000313" key="7">
    <source>
        <dbReference type="EMBL" id="RLQ21120.1"/>
    </source>
</evidence>
<dbReference type="PANTHER" id="PTHR38344:SF1">
    <property type="entry name" value="INORGANIC CARBON TRANSPORTER SUBUNIT DABA-RELATED"/>
    <property type="match status" value="1"/>
</dbReference>
<evidence type="ECO:0000256" key="2">
    <source>
        <dbReference type="ARBA" id="ARBA00022475"/>
    </source>
</evidence>
<proteinExistence type="inferred from homology"/>
<dbReference type="InterPro" id="IPR018752">
    <property type="entry name" value="DabA"/>
</dbReference>
<keyword evidence="4 6" id="KW-0862">Zinc</keyword>
<dbReference type="Pfam" id="PF10070">
    <property type="entry name" value="DabA"/>
    <property type="match status" value="1"/>
</dbReference>
<comment type="cofactor">
    <cofactor evidence="6">
        <name>Zn(2+)</name>
        <dbReference type="ChEBI" id="CHEBI:29105"/>
    </cofactor>
</comment>
<comment type="similarity">
    <text evidence="6">Belongs to the inorganic carbon transporter (TC 9.A.2) DabA family.</text>
</comment>